<evidence type="ECO:0000313" key="6">
    <source>
        <dbReference type="Proteomes" id="UP001525566"/>
    </source>
</evidence>
<keyword evidence="4" id="KW-1133">Transmembrane helix</keyword>
<dbReference type="EMBL" id="JAOAMU010000002">
    <property type="protein sequence ID" value="MCT2561885.1"/>
    <property type="molecule type" value="Genomic_DNA"/>
</dbReference>
<keyword evidence="4" id="KW-0812">Transmembrane</keyword>
<dbReference type="InterPro" id="IPR019734">
    <property type="entry name" value="TPR_rpt"/>
</dbReference>
<evidence type="ECO:0000256" key="4">
    <source>
        <dbReference type="SAM" id="Phobius"/>
    </source>
</evidence>
<evidence type="ECO:0000313" key="5">
    <source>
        <dbReference type="EMBL" id="MCT2561885.1"/>
    </source>
</evidence>
<feature type="repeat" description="TPR" evidence="3">
    <location>
        <begin position="136"/>
        <end position="169"/>
    </location>
</feature>
<feature type="repeat" description="TPR" evidence="3">
    <location>
        <begin position="177"/>
        <end position="210"/>
    </location>
</feature>
<dbReference type="PANTHER" id="PTHR45641:SF19">
    <property type="entry name" value="NEPHROCYSTIN-3"/>
    <property type="match status" value="1"/>
</dbReference>
<gene>
    <name evidence="5" type="ORF">N0B48_08310</name>
</gene>
<dbReference type="InterPro" id="IPR016032">
    <property type="entry name" value="Sig_transdc_resp-reg_C-effctor"/>
</dbReference>
<dbReference type="RefSeq" id="WP_259838189.1">
    <property type="nucleotide sequence ID" value="NZ_JAOAMU010000002.1"/>
</dbReference>
<name>A0ABT2ISS5_9FLAO</name>
<dbReference type="Proteomes" id="UP001525566">
    <property type="component" value="Unassembled WGS sequence"/>
</dbReference>
<reference evidence="5 6" key="1">
    <citation type="submission" date="2022-09" db="EMBL/GenBank/DDBJ databases">
        <title>Chryseobacterium oleae sp.nov., isolated from the inter-root soil of Pyrola calliantha H. Andr. in Tibet.</title>
        <authorList>
            <person name="Li Z."/>
        </authorList>
    </citation>
    <scope>NUCLEOTIDE SEQUENCE [LARGE SCALE GENOMIC DNA]</scope>
    <source>
        <strain evidence="6">pc1-10</strain>
    </source>
</reference>
<evidence type="ECO:0000256" key="1">
    <source>
        <dbReference type="ARBA" id="ARBA00022737"/>
    </source>
</evidence>
<keyword evidence="1" id="KW-0677">Repeat</keyword>
<comment type="caution">
    <text evidence="5">The sequence shown here is derived from an EMBL/GenBank/DDBJ whole genome shotgun (WGS) entry which is preliminary data.</text>
</comment>
<protein>
    <submittedName>
        <fullName evidence="5">Tetratricopeptide repeat protein</fullName>
    </submittedName>
</protein>
<accession>A0ABT2ISS5</accession>
<dbReference type="InterPro" id="IPR011990">
    <property type="entry name" value="TPR-like_helical_dom_sf"/>
</dbReference>
<sequence>MLLLLLISAIFCHSPQKDYAEEYFSSLTDELLTQPKKAQAVKNRELAKYKKTGDRKYLIGSRYAGFYEEGTELKIEQIPLIYDLLLFNDDESNYMTVQLNFILAHRFIKYSPQMAMGFVNKAIQSSENGTEKKILPRLYSFKGVTYYRTKNYSEALVYFKKALKIISSNHEDLPFVASMHNNIGLAYEKKGELNLALKEMHTAIQILESLKNLNKADHAFLINVKANSGLCYYKLKKYDNAESLLLEEYYFNKGNKDFKTEAVENIVELFKVYDDTGQNAKMQELMKYGIYAQSQVKNISDKILLNEMFQSYYFRIDEVNKLENVNKTLIALHTADDKLKQKDFTGASDILNRYIIKELNLKQKEAIDREKLNNRLSIAAAGVFIIILGGTIYFIRNANKREKELAEKEKVILIKNKRILEQDVKEREEKISRMHLNLNLKIETEKTFLEHIKKIKKAKNTDSEQAINDLFVRINNLIRIDKNNSDLISESSAENKLLINKLSKQFPDLTHNDIKFCIYYKLDLSSKEVAILENITEGSVRVYKTRIKSKMNIGKEADLNLFLKNM</sequence>
<evidence type="ECO:0000256" key="3">
    <source>
        <dbReference type="PROSITE-ProRule" id="PRU00339"/>
    </source>
</evidence>
<proteinExistence type="predicted"/>
<organism evidence="5 6">
    <name type="scientific">Chryseobacterium herbae</name>
    <dbReference type="NCBI Taxonomy" id="2976476"/>
    <lineage>
        <taxon>Bacteria</taxon>
        <taxon>Pseudomonadati</taxon>
        <taxon>Bacteroidota</taxon>
        <taxon>Flavobacteriia</taxon>
        <taxon>Flavobacteriales</taxon>
        <taxon>Weeksellaceae</taxon>
        <taxon>Chryseobacterium group</taxon>
        <taxon>Chryseobacterium</taxon>
    </lineage>
</organism>
<keyword evidence="6" id="KW-1185">Reference proteome</keyword>
<dbReference type="PROSITE" id="PS50005">
    <property type="entry name" value="TPR"/>
    <property type="match status" value="2"/>
</dbReference>
<evidence type="ECO:0000256" key="2">
    <source>
        <dbReference type="ARBA" id="ARBA00022803"/>
    </source>
</evidence>
<keyword evidence="2 3" id="KW-0802">TPR repeat</keyword>
<dbReference type="Gene3D" id="1.25.40.10">
    <property type="entry name" value="Tetratricopeptide repeat domain"/>
    <property type="match status" value="1"/>
</dbReference>
<dbReference type="SUPFAM" id="SSF48452">
    <property type="entry name" value="TPR-like"/>
    <property type="match status" value="1"/>
</dbReference>
<dbReference type="PANTHER" id="PTHR45641">
    <property type="entry name" value="TETRATRICOPEPTIDE REPEAT PROTEIN (AFU_ORTHOLOGUE AFUA_6G03870)"/>
    <property type="match status" value="1"/>
</dbReference>
<dbReference type="SUPFAM" id="SSF46894">
    <property type="entry name" value="C-terminal effector domain of the bipartite response regulators"/>
    <property type="match status" value="1"/>
</dbReference>
<feature type="transmembrane region" description="Helical" evidence="4">
    <location>
        <begin position="376"/>
        <end position="395"/>
    </location>
</feature>
<dbReference type="SMART" id="SM00028">
    <property type="entry name" value="TPR"/>
    <property type="match status" value="3"/>
</dbReference>
<keyword evidence="4" id="KW-0472">Membrane</keyword>
<dbReference type="Pfam" id="PF13424">
    <property type="entry name" value="TPR_12"/>
    <property type="match status" value="1"/>
</dbReference>